<comment type="caution">
    <text evidence="1">The sequence shown here is derived from an EMBL/GenBank/DDBJ whole genome shotgun (WGS) entry which is preliminary data.</text>
</comment>
<dbReference type="PANTHER" id="PTHR37489">
    <property type="entry name" value="DUF3500 DOMAIN-CONTAINING PROTEIN"/>
    <property type="match status" value="1"/>
</dbReference>
<dbReference type="Pfam" id="PF12006">
    <property type="entry name" value="DUF3500"/>
    <property type="match status" value="1"/>
</dbReference>
<keyword evidence="2" id="KW-1185">Reference proteome</keyword>
<organism evidence="1 2">
    <name type="scientific">Mycolicibacterium brisbanense</name>
    <dbReference type="NCBI Taxonomy" id="146020"/>
    <lineage>
        <taxon>Bacteria</taxon>
        <taxon>Bacillati</taxon>
        <taxon>Actinomycetota</taxon>
        <taxon>Actinomycetes</taxon>
        <taxon>Mycobacteriales</taxon>
        <taxon>Mycobacteriaceae</taxon>
        <taxon>Mycolicibacterium</taxon>
    </lineage>
</organism>
<gene>
    <name evidence="1" type="ORF">RMCB_0974</name>
</gene>
<protein>
    <recommendedName>
        <fullName evidence="3">DUF3500 domain-containing protein</fullName>
    </recommendedName>
</protein>
<dbReference type="PANTHER" id="PTHR37489:SF1">
    <property type="entry name" value="DUF3500 DOMAIN-CONTAINING PROTEIN"/>
    <property type="match status" value="1"/>
</dbReference>
<dbReference type="AlphaFoldDB" id="A0A100VVW8"/>
<evidence type="ECO:0000313" key="1">
    <source>
        <dbReference type="EMBL" id="GAS86878.1"/>
    </source>
</evidence>
<sequence>MNPAERMVASARAWLAALSADQLDQAVAPWPSEEERHRWFYTPTDHGGLPLAHMRPAQQGLAMQLVATSLSKPGYVTATTIMGLENVLDRVENWQVDWGRERGRDPQMYWLKVFGEPDLRGEWSWRFGGHHVSVQHAVRDGAVVSSSPSFLGADPAESPLLGGHLLRPLGAAEDLARELVRSLDEGQVAEALISPVAPVDIVGGNRPHLHDGDEMMTLPEVWRAPFTEPRLRNLVHSMHDASEVAAGLRPEHLRALSLTTAPKGVAASAMTKSQQELLRAVLDVFVGRIPEELAEREAEKFAGAKLDAVHFAWAGGVERGQPHYYRLQGPRLLAEYDNTQRDVNHIHTVWRDPSADFGDDVLARHRAEFHSRPPLG</sequence>
<name>A0A100VVW8_9MYCO</name>
<dbReference type="STRING" id="146020.RMCB_0974"/>
<reference evidence="2" key="2">
    <citation type="submission" date="2016-02" db="EMBL/GenBank/DDBJ databases">
        <title>Draft genome sequence of five rapidly growing Mycobacterium species.</title>
        <authorList>
            <person name="Katahira K."/>
            <person name="Gotou Y."/>
            <person name="Iida K."/>
            <person name="Ogura Y."/>
            <person name="Hayashi T."/>
        </authorList>
    </citation>
    <scope>NUCLEOTIDE SEQUENCE [LARGE SCALE GENOMIC DNA]</scope>
    <source>
        <strain evidence="2">JCM15654</strain>
    </source>
</reference>
<accession>A0A100VVW8</accession>
<dbReference type="EMBL" id="BCSX01000011">
    <property type="protein sequence ID" value="GAS86878.1"/>
    <property type="molecule type" value="Genomic_DNA"/>
</dbReference>
<reference evidence="2" key="1">
    <citation type="journal article" date="2016" name="Genome Announc.">
        <title>Draft Genome Sequences of Five Rapidly Growing Mycobacterium Species, M. thermoresistibile, M. fortuitum subsp. acetamidolyticum, M. canariasense, M. brisbanense, and M. novocastrense.</title>
        <authorList>
            <person name="Katahira K."/>
            <person name="Ogura Y."/>
            <person name="Gotoh Y."/>
            <person name="Hayashi T."/>
        </authorList>
    </citation>
    <scope>NUCLEOTIDE SEQUENCE [LARGE SCALE GENOMIC DNA]</scope>
    <source>
        <strain evidence="2">JCM15654</strain>
    </source>
</reference>
<dbReference type="Proteomes" id="UP000069620">
    <property type="component" value="Unassembled WGS sequence"/>
</dbReference>
<proteinExistence type="predicted"/>
<dbReference type="InterPro" id="IPR021889">
    <property type="entry name" value="DUF3500"/>
</dbReference>
<evidence type="ECO:0000313" key="2">
    <source>
        <dbReference type="Proteomes" id="UP000069620"/>
    </source>
</evidence>
<evidence type="ECO:0008006" key="3">
    <source>
        <dbReference type="Google" id="ProtNLM"/>
    </source>
</evidence>